<dbReference type="EMBL" id="AAKXGG010000005">
    <property type="protein sequence ID" value="ECW6304615.1"/>
    <property type="molecule type" value="Genomic_DNA"/>
</dbReference>
<reference evidence="8" key="2">
    <citation type="submission" date="2018-07" db="EMBL/GenBank/DDBJ databases">
        <authorList>
            <consortium name="NARMS: The National Antimicrobial Resistance Monitoring System"/>
        </authorList>
    </citation>
    <scope>NUCLEOTIDE SEQUENCE</scope>
    <source>
        <strain evidence="8">CVM N57491F</strain>
        <strain evidence="9">FSIS1605764</strain>
    </source>
</reference>
<dbReference type="EMBL" id="AALHUE010000007">
    <property type="protein sequence ID" value="ECZ7735985.1"/>
    <property type="molecule type" value="Genomic_DNA"/>
</dbReference>
<feature type="transmembrane region" description="Helical" evidence="2">
    <location>
        <begin position="12"/>
        <end position="34"/>
    </location>
</feature>
<keyword evidence="14" id="KW-0067">ATP-binding</keyword>
<evidence type="ECO:0000313" key="12">
    <source>
        <dbReference type="EMBL" id="ECW6304615.1"/>
    </source>
</evidence>
<dbReference type="InterPro" id="IPR024370">
    <property type="entry name" value="PBP_domain"/>
</dbReference>
<accession>A0A3V8S9W6</accession>
<dbReference type="EMBL" id="DAAQTQ010000006">
    <property type="protein sequence ID" value="HAE0817056.1"/>
    <property type="molecule type" value="Genomic_DNA"/>
</dbReference>
<dbReference type="GO" id="GO:0005524">
    <property type="term" value="F:ATP binding"/>
    <property type="evidence" value="ECO:0007669"/>
    <property type="project" value="UniProtKB-KW"/>
</dbReference>
<evidence type="ECO:0000313" key="27">
    <source>
        <dbReference type="Proteomes" id="UP000295223"/>
    </source>
</evidence>
<evidence type="ECO:0000313" key="19">
    <source>
        <dbReference type="EMBL" id="HAE0843886.1"/>
    </source>
</evidence>
<keyword evidence="2" id="KW-0812">Transmembrane</keyword>
<dbReference type="SUPFAM" id="SSF53850">
    <property type="entry name" value="Periplasmic binding protein-like II"/>
    <property type="match status" value="1"/>
</dbReference>
<gene>
    <name evidence="9" type="ORF">A0E85_08520</name>
    <name evidence="8" type="ORF">A3030_25120</name>
    <name evidence="10" type="ORF">AA192_15110</name>
    <name evidence="11" type="ORF">AE408_17145</name>
    <name evidence="13" type="ORF">AL785_12295</name>
    <name evidence="4" type="ORF">AMA87_22875</name>
    <name evidence="12" type="ORF">AMB70_12455</name>
    <name evidence="6" type="ORF">ASA99_14220</name>
    <name evidence="14" type="ORF">B0986_15605</name>
    <name evidence="15" type="ORF">B6442_15860</name>
    <name evidence="16" type="ORF">CB523_09585</name>
    <name evidence="7" type="ORF">D5B89_09080</name>
    <name evidence="26" type="ORF">E5F22_10875</name>
    <name evidence="22" type="ORF">G2781_13690</name>
    <name evidence="23" type="ORF">G2786_10850</name>
    <name evidence="17" type="ORF">G2801_08970</name>
    <name evidence="18" type="ORF">G2891_15505</name>
    <name evidence="21" type="ORF">G2901_08565</name>
    <name evidence="19" type="ORF">G2907_11515</name>
    <name evidence="20" type="ORF">G2909_13075</name>
    <name evidence="24" type="ORF">G4L31_004765</name>
    <name evidence="25" type="ORF">GNA61_001750</name>
    <name evidence="5" type="ORF">IL86_21400</name>
</gene>
<evidence type="ECO:0000313" key="6">
    <source>
        <dbReference type="EMBL" id="EBV9741769.1"/>
    </source>
</evidence>
<dbReference type="EMBL" id="DAAQUH010000004">
    <property type="protein sequence ID" value="HAE0893795.1"/>
    <property type="molecule type" value="Genomic_DNA"/>
</dbReference>
<feature type="domain" description="PBP" evidence="3">
    <location>
        <begin position="104"/>
        <end position="315"/>
    </location>
</feature>
<evidence type="ECO:0000313" key="11">
    <source>
        <dbReference type="EMBL" id="ECW5629358.1"/>
    </source>
</evidence>
<accession>A0A3Y8XZM4</accession>
<reference evidence="17" key="7">
    <citation type="submission" date="2019-04" db="EMBL/GenBank/DDBJ databases">
        <authorList>
            <consortium name="NCBI Pathogen Detection Project"/>
        </authorList>
    </citation>
    <scope>NUCLEOTIDE SEQUENCE</scope>
    <source>
        <strain evidence="24">12-2288</strain>
        <strain evidence="25">NVSL 6673</strain>
        <strain evidence="17">Salmonella enterica</strain>
    </source>
</reference>
<dbReference type="EMBL" id="DAASTA010000099">
    <property type="protein sequence ID" value="HAE6900886.1"/>
    <property type="molecule type" value="Genomic_DNA"/>
</dbReference>
<evidence type="ECO:0000313" key="26">
    <source>
        <dbReference type="EMBL" id="QBY63156.1"/>
    </source>
</evidence>
<dbReference type="EMBL" id="AAMBKR010000013">
    <property type="protein sequence ID" value="EDF6266100.1"/>
    <property type="molecule type" value="Genomic_DNA"/>
</dbReference>
<dbReference type="EMBL" id="CP038593">
    <property type="protein sequence ID" value="QBY63156.1"/>
    <property type="molecule type" value="Genomic_DNA"/>
</dbReference>
<keyword evidence="2" id="KW-0472">Membrane</keyword>
<name>A0A3V8S9W6_SALSE</name>
<dbReference type="EMBL" id="DAAQVP010000006">
    <property type="protein sequence ID" value="HAE1049895.1"/>
    <property type="molecule type" value="Genomic_DNA"/>
</dbReference>
<evidence type="ECO:0000256" key="1">
    <source>
        <dbReference type="ARBA" id="ARBA00022729"/>
    </source>
</evidence>
<keyword evidence="1" id="KW-0732">Signal</keyword>
<proteinExistence type="predicted"/>
<evidence type="ECO:0000313" key="7">
    <source>
        <dbReference type="EMBL" id="EBY5857878.1"/>
    </source>
</evidence>
<evidence type="ECO:0000313" key="17">
    <source>
        <dbReference type="EMBL" id="HAE0720775.1"/>
    </source>
</evidence>
<dbReference type="EMBL" id="AAGEHA010000024">
    <property type="protein sequence ID" value="EBM9625065.1"/>
    <property type="molecule type" value="Genomic_DNA"/>
</dbReference>
<evidence type="ECO:0000313" key="4">
    <source>
        <dbReference type="EMBL" id="EBM6344054.1"/>
    </source>
</evidence>
<dbReference type="Proteomes" id="UP000295223">
    <property type="component" value="Chromosome"/>
</dbReference>
<evidence type="ECO:0000313" key="13">
    <source>
        <dbReference type="EMBL" id="ECZ7735985.1"/>
    </source>
</evidence>
<evidence type="ECO:0000313" key="10">
    <source>
        <dbReference type="EMBL" id="ECW4160426.1"/>
    </source>
</evidence>
<dbReference type="EMBL" id="AAHOLL010000006">
    <property type="protein sequence ID" value="EBY5857878.1"/>
    <property type="molecule type" value="Genomic_DNA"/>
</dbReference>
<dbReference type="EMBL" id="AAKJGI010000056">
    <property type="protein sequence ID" value="ECS3353084.1"/>
    <property type="molecule type" value="Genomic_DNA"/>
</dbReference>
<evidence type="ECO:0000256" key="2">
    <source>
        <dbReference type="SAM" id="Phobius"/>
    </source>
</evidence>
<evidence type="ECO:0000313" key="15">
    <source>
        <dbReference type="EMBL" id="EDF8497531.1"/>
    </source>
</evidence>
<evidence type="ECO:0000259" key="3">
    <source>
        <dbReference type="Pfam" id="PF12849"/>
    </source>
</evidence>
<organism evidence="8">
    <name type="scientific">Salmonella senftenberg</name>
    <dbReference type="NCBI Taxonomy" id="28150"/>
    <lineage>
        <taxon>Bacteria</taxon>
        <taxon>Pseudomonadati</taxon>
        <taxon>Pseudomonadota</taxon>
        <taxon>Gammaproteobacteria</taxon>
        <taxon>Enterobacterales</taxon>
        <taxon>Enterobacteriaceae</taxon>
        <taxon>Salmonella</taxon>
    </lineage>
</organism>
<dbReference type="EMBL" id="AAGDFW010000080">
    <property type="protein sequence ID" value="EBM6344054.1"/>
    <property type="molecule type" value="Genomic_DNA"/>
</dbReference>
<dbReference type="EMBL" id="AAMCCN010000007">
    <property type="protein sequence ID" value="EDF8497531.1"/>
    <property type="molecule type" value="Genomic_DNA"/>
</dbReference>
<dbReference type="EMBL" id="DAAQTU010000006">
    <property type="protein sequence ID" value="HAE0843886.1"/>
    <property type="molecule type" value="Genomic_DNA"/>
</dbReference>
<evidence type="ECO:0000313" key="14">
    <source>
        <dbReference type="EMBL" id="EDF6266100.1"/>
    </source>
</evidence>
<evidence type="ECO:0000313" key="24">
    <source>
        <dbReference type="EMBL" id="HAE6900886.1"/>
    </source>
</evidence>
<reference evidence="6" key="4">
    <citation type="submission" date="2018-07" db="EMBL/GenBank/DDBJ databases">
        <authorList>
            <consortium name="GenomeTrakr network: Whole genome sequencing for foodborne pathogen traceback"/>
        </authorList>
    </citation>
    <scope>NUCLEOTIDE SEQUENCE</scope>
    <source>
        <strain evidence="15">ADRDL-1057</strain>
        <strain evidence="11">FDA00002889</strain>
        <strain evidence="13">FDA00004442</strain>
        <strain evidence="4">FDA00004931</strain>
        <strain evidence="12">FDA00005019</strain>
        <strain evidence="10">FDA00008985</strain>
        <strain evidence="5">NY-17539</strain>
        <strain evidence="6">WAPHL-SAL-A01132</strain>
    </source>
</reference>
<dbReference type="EMBL" id="AAMIRR010000008">
    <property type="protein sequence ID" value="EDH7529069.1"/>
    <property type="molecule type" value="Genomic_DNA"/>
</dbReference>
<dbReference type="EMBL" id="AAKQKN010000005">
    <property type="protein sequence ID" value="ECU5902145.1"/>
    <property type="molecule type" value="Genomic_DNA"/>
</dbReference>
<dbReference type="EMBL" id="AAKWVK010000012">
    <property type="protein sequence ID" value="ECW5629358.1"/>
    <property type="molecule type" value="Genomic_DNA"/>
</dbReference>
<evidence type="ECO:0000313" key="23">
    <source>
        <dbReference type="EMBL" id="HAE1181894.1"/>
    </source>
</evidence>
<evidence type="ECO:0000313" key="9">
    <source>
        <dbReference type="EMBL" id="ECU5902145.1"/>
    </source>
</evidence>
<reference evidence="26 27" key="6">
    <citation type="submission" date="2019-04" db="EMBL/GenBank/DDBJ databases">
        <title>Development of a multi-locus typing scheme for an Enterobacteriaceae linear plasmid that mediates inter-species transfer of flagella.</title>
        <authorList>
            <person name="Robertson J."/>
            <person name="Lin J."/>
            <person name="Wren-Hedegus A."/>
            <person name="Arya G."/>
            <person name="Carrillo C."/>
            <person name="Nash J.H.E."/>
        </authorList>
    </citation>
    <scope>NUCLEOTIDE SEQUENCE [LARGE SCALE GENOMIC DNA]</scope>
    <source>
        <strain evidence="26 27">SA20130280</strain>
    </source>
</reference>
<protein>
    <submittedName>
        <fullName evidence="14">ABC transporter ATP-binding protein</fullName>
    </submittedName>
    <submittedName>
        <fullName evidence="8">PstS family phosphate ABC transporter substrate-binding protein</fullName>
    </submittedName>
</protein>
<dbReference type="PANTHER" id="PTHR30570:SF1">
    <property type="entry name" value="PHOSPHATE-BINDING PROTEIN PSTS"/>
    <property type="match status" value="1"/>
</dbReference>
<keyword evidence="14" id="KW-0547">Nucleotide-binding</keyword>
<evidence type="ECO:0000313" key="21">
    <source>
        <dbReference type="EMBL" id="HAE0893795.1"/>
    </source>
</evidence>
<dbReference type="PANTHER" id="PTHR30570">
    <property type="entry name" value="PERIPLASMIC PHOSPHATE BINDING COMPONENT OF PHOSPHATE ABC TRANSPORTER"/>
    <property type="match status" value="1"/>
</dbReference>
<dbReference type="InterPro" id="IPR050811">
    <property type="entry name" value="Phosphate_ABC_transporter"/>
</dbReference>
<dbReference type="EMBL" id="AAKWII010000007">
    <property type="protein sequence ID" value="ECW4160426.1"/>
    <property type="molecule type" value="Genomic_DNA"/>
</dbReference>
<dbReference type="Gene3D" id="3.40.190.10">
    <property type="entry name" value="Periplasmic binding protein-like II"/>
    <property type="match status" value="2"/>
</dbReference>
<dbReference type="AlphaFoldDB" id="A0A3V8S9W6"/>
<sequence length="335" mass="37638">MLRVDMKIVSLFTKNVFLLVNIFPFLPLGAFFLISGCGVHENPYNSVEESIWGYKRTLIQGVPELRITENWPKVDGATALCPLYASAYYALNVPPKNSSMGRDYTVPVSRTSEAYNRIINGRAEIIFVAQPSEGQKKRAADANVKLIYTPFAREAFVFIVNTNNPVNSLTEQQIRDIFSGKITRWSTIGGGGERIQVWPRPADSGSQTIMLAKVMKDTPMLPAKESTIIDLMGGVIHKVADYQNTQPSIGYTFRYYATQMNKNISKNIKLLAVNDISPTIENIRNGSYPYIVDVYMVTREKTTVETQKMVGWFLSPQGQQLVQDVGYVPLYNTLH</sequence>
<evidence type="ECO:0000313" key="5">
    <source>
        <dbReference type="EMBL" id="EBM9625065.1"/>
    </source>
</evidence>
<dbReference type="EMBL" id="DAAQWR010000005">
    <property type="protein sequence ID" value="HAE1181894.1"/>
    <property type="molecule type" value="Genomic_DNA"/>
</dbReference>
<dbReference type="EMBL" id="DAAQSU010000005">
    <property type="protein sequence ID" value="HAE0720775.1"/>
    <property type="molecule type" value="Genomic_DNA"/>
</dbReference>
<evidence type="ECO:0000313" key="20">
    <source>
        <dbReference type="EMBL" id="HAE0876586.1"/>
    </source>
</evidence>
<evidence type="ECO:0000313" key="25">
    <source>
        <dbReference type="EMBL" id="HAF0266335.1"/>
    </source>
</evidence>
<reference evidence="17" key="1">
    <citation type="journal article" date="2018" name="Genome Biol.">
        <title>SKESA: strategic k-mer extension for scrupulous assemblies.</title>
        <authorList>
            <person name="Souvorov A."/>
            <person name="Agarwala R."/>
            <person name="Lipman D.J."/>
        </authorList>
    </citation>
    <scope>NUCLEOTIDE SEQUENCE</scope>
    <source>
        <strain evidence="24">12-2288</strain>
        <strain evidence="25">NVSL 6673</strain>
        <strain evidence="17">Salmonella enterica</strain>
    </source>
</reference>
<evidence type="ECO:0000313" key="8">
    <source>
        <dbReference type="EMBL" id="ECS3353084.1"/>
    </source>
</evidence>
<dbReference type="EMBL" id="AAHGYF010000011">
    <property type="protein sequence ID" value="EBV9741769.1"/>
    <property type="molecule type" value="Genomic_DNA"/>
</dbReference>
<evidence type="ECO:0000313" key="16">
    <source>
        <dbReference type="EMBL" id="EDH7529069.1"/>
    </source>
</evidence>
<keyword evidence="2" id="KW-1133">Transmembrane helix</keyword>
<dbReference type="EMBL" id="DAATVH010000006">
    <property type="protein sequence ID" value="HAF0266335.1"/>
    <property type="molecule type" value="Genomic_DNA"/>
</dbReference>
<evidence type="ECO:0000313" key="22">
    <source>
        <dbReference type="EMBL" id="HAE1049895.1"/>
    </source>
</evidence>
<reference evidence="14" key="3">
    <citation type="submission" date="2018-07" db="EMBL/GenBank/DDBJ databases">
        <authorList>
            <consortium name="PulseNet: The National Subtyping Network for Foodborne Disease Surveillance"/>
            <person name="Tarr C.L."/>
            <person name="Trees E."/>
            <person name="Katz L.S."/>
            <person name="Carleton-Romer H.A."/>
            <person name="Stroika S."/>
            <person name="Kucerova Z."/>
            <person name="Roache K.F."/>
            <person name="Sabol A.L."/>
            <person name="Besser J."/>
            <person name="Gerner-Smidt P."/>
        </authorList>
    </citation>
    <scope>NUCLEOTIDE SEQUENCE</scope>
    <source>
        <strain evidence="14">2017K-0051</strain>
    </source>
</reference>
<evidence type="ECO:0000313" key="18">
    <source>
        <dbReference type="EMBL" id="HAE0817056.1"/>
    </source>
</evidence>
<dbReference type="Pfam" id="PF12849">
    <property type="entry name" value="PBP_like_2"/>
    <property type="match status" value="1"/>
</dbReference>
<reference evidence="7" key="5">
    <citation type="submission" date="2018-09" db="EMBL/GenBank/DDBJ databases">
        <authorList>
            <person name="Ashton P.M."/>
            <person name="Dallman T."/>
            <person name="Nair S."/>
            <person name="De Pinna E."/>
            <person name="Peters T."/>
            <person name="Grant K."/>
        </authorList>
    </citation>
    <scope>NUCLEOTIDE SEQUENCE</scope>
    <source>
        <strain evidence="16">370004</strain>
        <strain evidence="7">596928</strain>
    </source>
</reference>
<dbReference type="EMBL" id="DAAQUA010000006">
    <property type="protein sequence ID" value="HAE0876586.1"/>
    <property type="molecule type" value="Genomic_DNA"/>
</dbReference>